<dbReference type="PANTHER" id="PTHR43198">
    <property type="entry name" value="BIFUNCTIONAL TH2 PROTEIN"/>
    <property type="match status" value="1"/>
</dbReference>
<dbReference type="NCBIfam" id="TIGR04306">
    <property type="entry name" value="salvage_TenA"/>
    <property type="match status" value="1"/>
</dbReference>
<dbReference type="InterPro" id="IPR016084">
    <property type="entry name" value="Haem_Oase-like_multi-hlx"/>
</dbReference>
<dbReference type="InterPro" id="IPR027574">
    <property type="entry name" value="Thiaminase_II"/>
</dbReference>
<dbReference type="CDD" id="cd19363">
    <property type="entry name" value="TenA_C_PH1161-like"/>
    <property type="match status" value="1"/>
</dbReference>
<dbReference type="EMBL" id="AP026830">
    <property type="protein sequence ID" value="BDR92845.1"/>
    <property type="molecule type" value="Genomic_DNA"/>
</dbReference>
<evidence type="ECO:0000313" key="4">
    <source>
        <dbReference type="Proteomes" id="UP000657075"/>
    </source>
</evidence>
<reference evidence="3" key="2">
    <citation type="submission" date="2020-09" db="EMBL/GenBank/DDBJ databases">
        <authorList>
            <person name="Sun Q."/>
            <person name="Ohkuma M."/>
        </authorList>
    </citation>
    <scope>NUCLEOTIDE SEQUENCE</scope>
    <source>
        <strain evidence="3">JCM 11219</strain>
    </source>
</reference>
<keyword evidence="5" id="KW-1185">Reference proteome</keyword>
<dbReference type="GO" id="GO:0050334">
    <property type="term" value="F:thiaminase activity"/>
    <property type="evidence" value="ECO:0007669"/>
    <property type="project" value="InterPro"/>
</dbReference>
<dbReference type="InterPro" id="IPR004305">
    <property type="entry name" value="Thiaminase-2/PQQC"/>
</dbReference>
<reference evidence="2" key="4">
    <citation type="journal article" date="2023" name="Microbiol. Resour. Announc.">
        <title>Complete Genome Sequence of Vulcanisaeta souniana Strain IC-059, a Hyperthermophilic Archaeon Isolated from Hot Spring Water in Japan.</title>
        <authorList>
            <person name="Kato S."/>
            <person name="Itoh T."/>
            <person name="Wu L."/>
            <person name="Ma J."/>
            <person name="Ohkuma M."/>
        </authorList>
    </citation>
    <scope>NUCLEOTIDE SEQUENCE</scope>
    <source>
        <strain evidence="2">JCM 11219</strain>
    </source>
</reference>
<dbReference type="Proteomes" id="UP001060771">
    <property type="component" value="Chromosome"/>
</dbReference>
<dbReference type="Pfam" id="PF03070">
    <property type="entry name" value="TENA_THI-4"/>
    <property type="match status" value="1"/>
</dbReference>
<evidence type="ECO:0000313" key="2">
    <source>
        <dbReference type="EMBL" id="BDR92845.1"/>
    </source>
</evidence>
<dbReference type="InterPro" id="IPR050967">
    <property type="entry name" value="Thiamine_Salvage_TenA"/>
</dbReference>
<reference evidence="3" key="1">
    <citation type="journal article" date="2014" name="Int. J. Syst. Evol. Microbiol.">
        <title>Complete genome sequence of Corynebacterium casei LMG S-19264T (=DSM 44701T), isolated from a smear-ripened cheese.</title>
        <authorList>
            <consortium name="US DOE Joint Genome Institute (JGI-PGF)"/>
            <person name="Walter F."/>
            <person name="Albersmeier A."/>
            <person name="Kalinowski J."/>
            <person name="Ruckert C."/>
        </authorList>
    </citation>
    <scope>NUCLEOTIDE SEQUENCE</scope>
    <source>
        <strain evidence="3">JCM 11219</strain>
    </source>
</reference>
<dbReference type="Proteomes" id="UP000657075">
    <property type="component" value="Unassembled WGS sequence"/>
</dbReference>
<feature type="domain" description="Thiaminase-2/PQQC" evidence="1">
    <location>
        <begin position="13"/>
        <end position="216"/>
    </location>
</feature>
<dbReference type="SUPFAM" id="SSF48613">
    <property type="entry name" value="Heme oxygenase-like"/>
    <property type="match status" value="1"/>
</dbReference>
<dbReference type="AlphaFoldDB" id="A0A830E4B0"/>
<reference evidence="5" key="3">
    <citation type="submission" date="2022-09" db="EMBL/GenBank/DDBJ databases">
        <title>Complete genome sequence of Vulcanisaeta souniana.</title>
        <authorList>
            <person name="Kato S."/>
            <person name="Itoh T."/>
            <person name="Ohkuma M."/>
        </authorList>
    </citation>
    <scope>NUCLEOTIDE SEQUENCE [LARGE SCALE GENOMIC DNA]</scope>
    <source>
        <strain evidence="5">JCM 11219</strain>
    </source>
</reference>
<proteinExistence type="predicted"/>
<evidence type="ECO:0000259" key="1">
    <source>
        <dbReference type="Pfam" id="PF03070"/>
    </source>
</evidence>
<dbReference type="EMBL" id="BMNM01000008">
    <property type="protein sequence ID" value="GGI81704.1"/>
    <property type="molecule type" value="Genomic_DNA"/>
</dbReference>
<name>A0A830E4B0_9CREN</name>
<organism evidence="3 4">
    <name type="scientific">Vulcanisaeta souniana JCM 11219</name>
    <dbReference type="NCBI Taxonomy" id="1293586"/>
    <lineage>
        <taxon>Archaea</taxon>
        <taxon>Thermoproteota</taxon>
        <taxon>Thermoprotei</taxon>
        <taxon>Thermoproteales</taxon>
        <taxon>Thermoproteaceae</taxon>
        <taxon>Vulcanisaeta</taxon>
    </lineage>
</organism>
<dbReference type="GO" id="GO:0006772">
    <property type="term" value="P:thiamine metabolic process"/>
    <property type="evidence" value="ECO:0007669"/>
    <property type="project" value="InterPro"/>
</dbReference>
<protein>
    <submittedName>
        <fullName evidence="3">Thiaminase II</fullName>
    </submittedName>
</protein>
<dbReference type="GeneID" id="76207477"/>
<evidence type="ECO:0000313" key="5">
    <source>
        <dbReference type="Proteomes" id="UP001060771"/>
    </source>
</evidence>
<dbReference type="RefSeq" id="WP_229709868.1">
    <property type="nucleotide sequence ID" value="NZ_AP026830.1"/>
</dbReference>
<sequence>MGKITEILRDSSNDIWERILKHPFVVELFRGSLPPEKFRFYVIQDYNYLVTLTRCQAMIASKLEEPTVIRRILELALADVSTELENYNKLLNTLGLSLNDVIRARPAPTSTAYMNFLLTTCALGGPYEGLVAILPCYWTYLEIARYHEKELANNPVGIYRDWASVYLSPEYEGIVMDLRRIIDDTSDHLMHDISRLTSIFRQASIYEFMFWDMAYRMEQWAI</sequence>
<dbReference type="PANTHER" id="PTHR43198:SF2">
    <property type="entry name" value="SI:CH1073-67J19.1-RELATED"/>
    <property type="match status" value="1"/>
</dbReference>
<gene>
    <name evidence="3" type="ORF">GCM10007112_18020</name>
    <name evidence="2" type="ORF">Vsou_19380</name>
</gene>
<evidence type="ECO:0000313" key="3">
    <source>
        <dbReference type="EMBL" id="GGI81704.1"/>
    </source>
</evidence>
<dbReference type="Gene3D" id="1.20.910.10">
    <property type="entry name" value="Heme oxygenase-like"/>
    <property type="match status" value="1"/>
</dbReference>
<accession>A0A830E4B0</accession>
<dbReference type="GO" id="GO:0005829">
    <property type="term" value="C:cytosol"/>
    <property type="evidence" value="ECO:0007669"/>
    <property type="project" value="TreeGrafter"/>
</dbReference>